<dbReference type="AlphaFoldDB" id="A0A6A6HB94"/>
<protein>
    <recommendedName>
        <fullName evidence="2">BTB domain-containing protein</fullName>
    </recommendedName>
</protein>
<evidence type="ECO:0000259" key="2">
    <source>
        <dbReference type="PROSITE" id="PS50097"/>
    </source>
</evidence>
<sequence>MSSHSISYYHWVPGSTAPQQIYQIPQPTSTNNPAGPIIRAPKPFGNATNNEHTTAPIRNRNLQSAAFKYFDSDPITVLVGPEAQRFVIHENALRSKSRFFEAALSKPWAEARERRVTLPDDDPEVFKLYVQWLYTDRIHCSTPLSSNRNGWDFIDEMDLIIKAYCLGEKLQDVSFKDSLVDSFIALRSLEKDMWLPHLPITKFLWENTPKGSSMRRLVVDYYVWLHAPDATQVKQSDCLEFLQDFVAGLLQYRSNPIFERAPFRQESTCAYHEHGTKACYKQEGADVDQLQSGPGPGDRTLKRMRTE</sequence>
<accession>A0A6A6HB94</accession>
<dbReference type="Pfam" id="PF00651">
    <property type="entry name" value="BTB"/>
    <property type="match status" value="1"/>
</dbReference>
<dbReference type="InterPro" id="IPR000210">
    <property type="entry name" value="BTB/POZ_dom"/>
</dbReference>
<feature type="domain" description="BTB" evidence="2">
    <location>
        <begin position="73"/>
        <end position="142"/>
    </location>
</feature>
<feature type="region of interest" description="Disordered" evidence="1">
    <location>
        <begin position="285"/>
        <end position="307"/>
    </location>
</feature>
<dbReference type="Proteomes" id="UP000800092">
    <property type="component" value="Unassembled WGS sequence"/>
</dbReference>
<dbReference type="EMBL" id="ML991796">
    <property type="protein sequence ID" value="KAF2234753.1"/>
    <property type="molecule type" value="Genomic_DNA"/>
</dbReference>
<dbReference type="CDD" id="cd18186">
    <property type="entry name" value="BTB_POZ_ZBTB_KLHL-like"/>
    <property type="match status" value="1"/>
</dbReference>
<dbReference type="PROSITE" id="PS50097">
    <property type="entry name" value="BTB"/>
    <property type="match status" value="1"/>
</dbReference>
<gene>
    <name evidence="3" type="ORF">EV356DRAFT_514890</name>
</gene>
<dbReference type="Gene3D" id="3.30.710.10">
    <property type="entry name" value="Potassium Channel Kv1.1, Chain A"/>
    <property type="match status" value="1"/>
</dbReference>
<evidence type="ECO:0000313" key="3">
    <source>
        <dbReference type="EMBL" id="KAF2234753.1"/>
    </source>
</evidence>
<proteinExistence type="predicted"/>
<evidence type="ECO:0000256" key="1">
    <source>
        <dbReference type="SAM" id="MobiDB-lite"/>
    </source>
</evidence>
<evidence type="ECO:0000313" key="4">
    <source>
        <dbReference type="Proteomes" id="UP000800092"/>
    </source>
</evidence>
<dbReference type="SUPFAM" id="SSF54695">
    <property type="entry name" value="POZ domain"/>
    <property type="match status" value="1"/>
</dbReference>
<keyword evidence="4" id="KW-1185">Reference proteome</keyword>
<name>A0A6A6HB94_VIRVR</name>
<dbReference type="OrthoDB" id="1022638at2759"/>
<dbReference type="PANTHER" id="PTHR47843:SF2">
    <property type="entry name" value="BTB DOMAIN-CONTAINING PROTEIN"/>
    <property type="match status" value="1"/>
</dbReference>
<dbReference type="PANTHER" id="PTHR47843">
    <property type="entry name" value="BTB DOMAIN-CONTAINING PROTEIN-RELATED"/>
    <property type="match status" value="1"/>
</dbReference>
<organism evidence="3 4">
    <name type="scientific">Viridothelium virens</name>
    <name type="common">Speckled blister lichen</name>
    <name type="synonym">Trypethelium virens</name>
    <dbReference type="NCBI Taxonomy" id="1048519"/>
    <lineage>
        <taxon>Eukaryota</taxon>
        <taxon>Fungi</taxon>
        <taxon>Dikarya</taxon>
        <taxon>Ascomycota</taxon>
        <taxon>Pezizomycotina</taxon>
        <taxon>Dothideomycetes</taxon>
        <taxon>Dothideomycetes incertae sedis</taxon>
        <taxon>Trypetheliales</taxon>
        <taxon>Trypetheliaceae</taxon>
        <taxon>Viridothelium</taxon>
    </lineage>
</organism>
<reference evidence="3" key="1">
    <citation type="journal article" date="2020" name="Stud. Mycol.">
        <title>101 Dothideomycetes genomes: a test case for predicting lifestyles and emergence of pathogens.</title>
        <authorList>
            <person name="Haridas S."/>
            <person name="Albert R."/>
            <person name="Binder M."/>
            <person name="Bloem J."/>
            <person name="Labutti K."/>
            <person name="Salamov A."/>
            <person name="Andreopoulos B."/>
            <person name="Baker S."/>
            <person name="Barry K."/>
            <person name="Bills G."/>
            <person name="Bluhm B."/>
            <person name="Cannon C."/>
            <person name="Castanera R."/>
            <person name="Culley D."/>
            <person name="Daum C."/>
            <person name="Ezra D."/>
            <person name="Gonzalez J."/>
            <person name="Henrissat B."/>
            <person name="Kuo A."/>
            <person name="Liang C."/>
            <person name="Lipzen A."/>
            <person name="Lutzoni F."/>
            <person name="Magnuson J."/>
            <person name="Mondo S."/>
            <person name="Nolan M."/>
            <person name="Ohm R."/>
            <person name="Pangilinan J."/>
            <person name="Park H.-J."/>
            <person name="Ramirez L."/>
            <person name="Alfaro M."/>
            <person name="Sun H."/>
            <person name="Tritt A."/>
            <person name="Yoshinaga Y."/>
            <person name="Zwiers L.-H."/>
            <person name="Turgeon B."/>
            <person name="Goodwin S."/>
            <person name="Spatafora J."/>
            <person name="Crous P."/>
            <person name="Grigoriev I."/>
        </authorList>
    </citation>
    <scope>NUCLEOTIDE SEQUENCE</scope>
    <source>
        <strain evidence="3">Tuck. ex Michener</strain>
    </source>
</reference>
<dbReference type="InterPro" id="IPR011333">
    <property type="entry name" value="SKP1/BTB/POZ_sf"/>
</dbReference>